<dbReference type="EMBL" id="CAVLEF010000004">
    <property type="protein sequence ID" value="CAK1542996.1"/>
    <property type="molecule type" value="Genomic_DNA"/>
</dbReference>
<evidence type="ECO:0008006" key="3">
    <source>
        <dbReference type="Google" id="ProtNLM"/>
    </source>
</evidence>
<organism evidence="1 2">
    <name type="scientific">Leptosia nina</name>
    <dbReference type="NCBI Taxonomy" id="320188"/>
    <lineage>
        <taxon>Eukaryota</taxon>
        <taxon>Metazoa</taxon>
        <taxon>Ecdysozoa</taxon>
        <taxon>Arthropoda</taxon>
        <taxon>Hexapoda</taxon>
        <taxon>Insecta</taxon>
        <taxon>Pterygota</taxon>
        <taxon>Neoptera</taxon>
        <taxon>Endopterygota</taxon>
        <taxon>Lepidoptera</taxon>
        <taxon>Glossata</taxon>
        <taxon>Ditrysia</taxon>
        <taxon>Papilionoidea</taxon>
        <taxon>Pieridae</taxon>
        <taxon>Pierinae</taxon>
        <taxon>Leptosia</taxon>
    </lineage>
</organism>
<sequence>MIADKSPVTIVCVFLNLISLTERATVISVAMEHFWPRFSSGDIGAISLHILVRVQLCLTTVTSPPRSLIGEGKWIGAYRKFAGNVTYNSD</sequence>
<accession>A0AAV1J3H1</accession>
<keyword evidence="2" id="KW-1185">Reference proteome</keyword>
<evidence type="ECO:0000313" key="2">
    <source>
        <dbReference type="Proteomes" id="UP001497472"/>
    </source>
</evidence>
<comment type="caution">
    <text evidence="1">The sequence shown here is derived from an EMBL/GenBank/DDBJ whole genome shotgun (WGS) entry which is preliminary data.</text>
</comment>
<reference evidence="1 2" key="1">
    <citation type="submission" date="2023-11" db="EMBL/GenBank/DDBJ databases">
        <authorList>
            <person name="Okamura Y."/>
        </authorList>
    </citation>
    <scope>NUCLEOTIDE SEQUENCE [LARGE SCALE GENOMIC DNA]</scope>
</reference>
<dbReference type="AlphaFoldDB" id="A0AAV1J3H1"/>
<proteinExistence type="predicted"/>
<evidence type="ECO:0000313" key="1">
    <source>
        <dbReference type="EMBL" id="CAK1542996.1"/>
    </source>
</evidence>
<dbReference type="Proteomes" id="UP001497472">
    <property type="component" value="Unassembled WGS sequence"/>
</dbReference>
<protein>
    <recommendedName>
        <fullName evidence="3">Secreted protein</fullName>
    </recommendedName>
</protein>
<name>A0AAV1J3H1_9NEOP</name>
<gene>
    <name evidence="1" type="ORF">LNINA_LOCUS2838</name>
</gene>